<dbReference type="OrthoDB" id="9154356at2"/>
<dbReference type="InterPro" id="IPR001387">
    <property type="entry name" value="Cro/C1-type_HTH"/>
</dbReference>
<evidence type="ECO:0000259" key="1">
    <source>
        <dbReference type="PROSITE" id="PS50943"/>
    </source>
</evidence>
<reference evidence="2 3" key="1">
    <citation type="submission" date="2018-01" db="EMBL/GenBank/DDBJ databases">
        <title>The draft genome sequence of Cohaesibacter sp. H1304.</title>
        <authorList>
            <person name="Wang N.-N."/>
            <person name="Du Z.-J."/>
        </authorList>
    </citation>
    <scope>NUCLEOTIDE SEQUENCE [LARGE SCALE GENOMIC DNA]</scope>
    <source>
        <strain evidence="2 3">H1304</strain>
    </source>
</reference>
<dbReference type="Pfam" id="PF01381">
    <property type="entry name" value="HTH_3"/>
    <property type="match status" value="1"/>
</dbReference>
<keyword evidence="3" id="KW-1185">Reference proteome</keyword>
<organism evidence="2 3">
    <name type="scientific">Cohaesibacter celericrescens</name>
    <dbReference type="NCBI Taxonomy" id="2067669"/>
    <lineage>
        <taxon>Bacteria</taxon>
        <taxon>Pseudomonadati</taxon>
        <taxon>Pseudomonadota</taxon>
        <taxon>Alphaproteobacteria</taxon>
        <taxon>Hyphomicrobiales</taxon>
        <taxon>Cohaesibacteraceae</taxon>
    </lineage>
</organism>
<dbReference type="GO" id="GO:0003677">
    <property type="term" value="F:DNA binding"/>
    <property type="evidence" value="ECO:0007669"/>
    <property type="project" value="InterPro"/>
</dbReference>
<dbReference type="AlphaFoldDB" id="A0A2N5XNE3"/>
<dbReference type="CDD" id="cd00093">
    <property type="entry name" value="HTH_XRE"/>
    <property type="match status" value="1"/>
</dbReference>
<dbReference type="InterPro" id="IPR010982">
    <property type="entry name" value="Lambda_DNA-bd_dom_sf"/>
</dbReference>
<dbReference type="Gene3D" id="1.10.260.40">
    <property type="entry name" value="lambda repressor-like DNA-binding domains"/>
    <property type="match status" value="1"/>
</dbReference>
<name>A0A2N5XNE3_9HYPH</name>
<dbReference type="Proteomes" id="UP000234881">
    <property type="component" value="Unassembled WGS sequence"/>
</dbReference>
<evidence type="ECO:0000313" key="2">
    <source>
        <dbReference type="EMBL" id="PLW76039.1"/>
    </source>
</evidence>
<feature type="domain" description="HTH cro/C1-type" evidence="1">
    <location>
        <begin position="15"/>
        <end position="69"/>
    </location>
</feature>
<evidence type="ECO:0000313" key="3">
    <source>
        <dbReference type="Proteomes" id="UP000234881"/>
    </source>
</evidence>
<dbReference type="SUPFAM" id="SSF47413">
    <property type="entry name" value="lambda repressor-like DNA-binding domains"/>
    <property type="match status" value="1"/>
</dbReference>
<dbReference type="PROSITE" id="PS50943">
    <property type="entry name" value="HTH_CROC1"/>
    <property type="match status" value="1"/>
</dbReference>
<dbReference type="SMART" id="SM00530">
    <property type="entry name" value="HTH_XRE"/>
    <property type="match status" value="1"/>
</dbReference>
<comment type="caution">
    <text evidence="2">The sequence shown here is derived from an EMBL/GenBank/DDBJ whole genome shotgun (WGS) entry which is preliminary data.</text>
</comment>
<accession>A0A2N5XNE3</accession>
<sequence>MKFLARTPKNIGHAIRQARIARGLTQKELASISGIWQETISKIENDISATKLETIFDLLAALDLEIQLQTRTKGDDTDLEDIF</sequence>
<dbReference type="RefSeq" id="WP_101534995.1">
    <property type="nucleotide sequence ID" value="NZ_PKUQ01000040.1"/>
</dbReference>
<protein>
    <submittedName>
        <fullName evidence="2">Transcriptional regulator</fullName>
    </submittedName>
</protein>
<proteinExistence type="predicted"/>
<dbReference type="EMBL" id="PKUQ01000040">
    <property type="protein sequence ID" value="PLW76039.1"/>
    <property type="molecule type" value="Genomic_DNA"/>
</dbReference>
<gene>
    <name evidence="2" type="ORF">C0081_16705</name>
</gene>